<dbReference type="PRINTS" id="PR00109">
    <property type="entry name" value="TYRKINASE"/>
</dbReference>
<dbReference type="GO" id="GO:0004674">
    <property type="term" value="F:protein serine/threonine kinase activity"/>
    <property type="evidence" value="ECO:0007669"/>
    <property type="project" value="TreeGrafter"/>
</dbReference>
<keyword evidence="1" id="KW-0802">TPR repeat</keyword>
<feature type="domain" description="Protein kinase" evidence="2">
    <location>
        <begin position="40"/>
        <end position="305"/>
    </location>
</feature>
<keyword evidence="4" id="KW-1185">Reference proteome</keyword>
<dbReference type="PROSITE" id="PS50011">
    <property type="entry name" value="PROTEIN_KINASE_DOM"/>
    <property type="match status" value="1"/>
</dbReference>
<evidence type="ECO:0000313" key="4">
    <source>
        <dbReference type="Proteomes" id="UP000044841"/>
    </source>
</evidence>
<dbReference type="Pfam" id="PF07714">
    <property type="entry name" value="PK_Tyr_Ser-Thr"/>
    <property type="match status" value="1"/>
</dbReference>
<dbReference type="InterPro" id="IPR011990">
    <property type="entry name" value="TPR-like_helical_dom_sf"/>
</dbReference>
<reference evidence="3 4" key="1">
    <citation type="submission" date="2015-07" db="EMBL/GenBank/DDBJ databases">
        <authorList>
            <person name="Noorani M."/>
        </authorList>
    </citation>
    <scope>NUCLEOTIDE SEQUENCE [LARGE SCALE GENOMIC DNA]</scope>
    <source>
        <strain evidence="3">BBA 69670</strain>
    </source>
</reference>
<dbReference type="InterPro" id="IPR011009">
    <property type="entry name" value="Kinase-like_dom_sf"/>
</dbReference>
<feature type="repeat" description="TPR" evidence="1">
    <location>
        <begin position="408"/>
        <end position="441"/>
    </location>
</feature>
<proteinExistence type="predicted"/>
<dbReference type="PANTHER" id="PTHR44329:SF214">
    <property type="entry name" value="PROTEIN KINASE DOMAIN-CONTAINING PROTEIN"/>
    <property type="match status" value="1"/>
</dbReference>
<feature type="repeat" description="TPR" evidence="1">
    <location>
        <begin position="498"/>
        <end position="531"/>
    </location>
</feature>
<dbReference type="Proteomes" id="UP000044841">
    <property type="component" value="Unassembled WGS sequence"/>
</dbReference>
<dbReference type="InterPro" id="IPR019734">
    <property type="entry name" value="TPR_rpt"/>
</dbReference>
<dbReference type="SUPFAM" id="SSF56112">
    <property type="entry name" value="Protein kinase-like (PK-like)"/>
    <property type="match status" value="1"/>
</dbReference>
<evidence type="ECO:0000256" key="1">
    <source>
        <dbReference type="PROSITE-ProRule" id="PRU00339"/>
    </source>
</evidence>
<dbReference type="PROSITE" id="PS50005">
    <property type="entry name" value="TPR"/>
    <property type="match status" value="2"/>
</dbReference>
<dbReference type="GO" id="GO:0005524">
    <property type="term" value="F:ATP binding"/>
    <property type="evidence" value="ECO:0007669"/>
    <property type="project" value="InterPro"/>
</dbReference>
<accession>A0A0K6FPX4</accession>
<keyword evidence="3" id="KW-0418">Kinase</keyword>
<dbReference type="InterPro" id="IPR001245">
    <property type="entry name" value="Ser-Thr/Tyr_kinase_cat_dom"/>
</dbReference>
<evidence type="ECO:0000259" key="2">
    <source>
        <dbReference type="PROSITE" id="PS50011"/>
    </source>
</evidence>
<keyword evidence="3" id="KW-0808">Transferase</keyword>
<dbReference type="SUPFAM" id="SSF81901">
    <property type="entry name" value="HCP-like"/>
    <property type="match status" value="1"/>
</dbReference>
<keyword evidence="3" id="KW-0675">Receptor</keyword>
<organism evidence="3 4">
    <name type="scientific">Rhizoctonia solani</name>
    <dbReference type="NCBI Taxonomy" id="456999"/>
    <lineage>
        <taxon>Eukaryota</taxon>
        <taxon>Fungi</taxon>
        <taxon>Dikarya</taxon>
        <taxon>Basidiomycota</taxon>
        <taxon>Agaricomycotina</taxon>
        <taxon>Agaricomycetes</taxon>
        <taxon>Cantharellales</taxon>
        <taxon>Ceratobasidiaceae</taxon>
        <taxon>Rhizoctonia</taxon>
    </lineage>
</organism>
<dbReference type="AlphaFoldDB" id="A0A0K6FPX4"/>
<dbReference type="InterPro" id="IPR008271">
    <property type="entry name" value="Ser/Thr_kinase_AS"/>
</dbReference>
<dbReference type="SMART" id="SM00220">
    <property type="entry name" value="S_TKc"/>
    <property type="match status" value="1"/>
</dbReference>
<dbReference type="Gene3D" id="1.25.40.10">
    <property type="entry name" value="Tetratricopeptide repeat domain"/>
    <property type="match status" value="2"/>
</dbReference>
<name>A0A0K6FPX4_9AGAM</name>
<dbReference type="Gene3D" id="1.10.510.10">
    <property type="entry name" value="Transferase(Phosphotransferase) domain 1"/>
    <property type="match status" value="1"/>
</dbReference>
<dbReference type="PROSITE" id="PS00108">
    <property type="entry name" value="PROTEIN_KINASE_ST"/>
    <property type="match status" value="1"/>
</dbReference>
<sequence length="581" mass="65373">MEPSMSENDVIGPQMSIREMFDLLLDHGCVDLASKMDSEQDTAMIVSGGGFGDIWMGKMHDGAKVAIKAWRASALEQYSYKTLKRATREIHVWSKMKHRNVHQLMGVIMFRGVYIGMVSEWMDNGNLYEYMRKHPNFDRYQMCVQIASGLAYMHQNDVVHGDLKSMNILMSLDGVPKLSDFGLSNMSGGSLAFSNTSSGQSGTIRWAAPEQLLTGAPSTKGSDVYALAMTMLEIFTGRIPYPECQRDFQIIVLLQKGTLPERPKELSADNEQSSEMWNLLLSCWNHEPGVRPSATAVLESLSEFVKSEDQSIPEPTDPGVSYTDRYRRLGGPAFEKAVEPDSRALKLTPDGHPDMSSRYASLGMSYGDRYRRLGELADLEKSIEYHSRALELTPDGHPDMSYRHASLAASYTDRYRRLGELADLEKAIEYHSRALKLTPEGHLDMPLRYASLAASYTDRYRLLGELADLEKSIEYHSRALESTPNDHRDMSDWHASLAASYTDRYRRLGELADLEKAIEYHSRALELTPDGHPDMSLRYANLGASYTDRYRRLGELVDLERAIEFQSRALALTSDGPAPAQ</sequence>
<dbReference type="InterPro" id="IPR051681">
    <property type="entry name" value="Ser/Thr_Kinases-Pseudokinases"/>
</dbReference>
<dbReference type="EMBL" id="CYGV01000347">
    <property type="protein sequence ID" value="CUA68243.1"/>
    <property type="molecule type" value="Genomic_DNA"/>
</dbReference>
<dbReference type="InterPro" id="IPR000719">
    <property type="entry name" value="Prot_kinase_dom"/>
</dbReference>
<gene>
    <name evidence="3" type="ORF">RSOLAG22IIIB_07773</name>
</gene>
<protein>
    <submittedName>
        <fullName evidence="3">Putative serine/threonine-protein kinase/receptor R818</fullName>
    </submittedName>
</protein>
<evidence type="ECO:0000313" key="3">
    <source>
        <dbReference type="EMBL" id="CUA68243.1"/>
    </source>
</evidence>
<dbReference type="PANTHER" id="PTHR44329">
    <property type="entry name" value="SERINE/THREONINE-PROTEIN KINASE TNNI3K-RELATED"/>
    <property type="match status" value="1"/>
</dbReference>